<keyword evidence="7" id="KW-1278">Translocase</keyword>
<keyword evidence="5" id="KW-0547">Nucleotide-binding</keyword>
<dbReference type="InterPro" id="IPR027417">
    <property type="entry name" value="P-loop_NTPase"/>
</dbReference>
<dbReference type="InterPro" id="IPR003593">
    <property type="entry name" value="AAA+_ATPase"/>
</dbReference>
<keyword evidence="3" id="KW-0762">Sugar transport</keyword>
<sequence length="503" mass="54885">VDDPPRLKMSGIVKRFGATLALDGVDLSVDSGEVLALVGENGAGKSTLMKILSGAIQPDRGQIAIDGVPFAAVDPLTSRSAGIAMIYQESTVAPHLTVEANLMLGVEQHWAGFIRPTVLRHRIVEIFARLGRPDIQGDILTADLSPADRQVVEVARALLIDAKVIVMDEPTSSLGLTEIERLFEIIAELRRQGVAIVYISHFLEEVQRVTDRYIVLRDGCVTGVGNTADVSVADLIELMIGRRLPDMFPITSRTFGDPLLVVEGLTGNEPVEDIDLTLRRGEILGIAGLVGAGRTELLRALFGLDRIRSGHVTIRGQTGTNAKITPTDRLSQGVGLLSENRQTEGLALNLSVTQNMLLSRLQPFARWGWLDTHKMSVAVTTWVERLRIRVAHVDQSIAHLSGGNQQKVAFARLLHHDVDVLFLDEPTRGIDVASKAQLYAWIDQLASRGKAILLVSDYVPELLGVCDRIAVMHRGRLRAIRPTKQWTEHDIVTVASSGEETVA</sequence>
<evidence type="ECO:0000256" key="2">
    <source>
        <dbReference type="ARBA" id="ARBA00022475"/>
    </source>
</evidence>
<evidence type="ECO:0000256" key="3">
    <source>
        <dbReference type="ARBA" id="ARBA00022597"/>
    </source>
</evidence>
<dbReference type="Pfam" id="PF00005">
    <property type="entry name" value="ABC_tran"/>
    <property type="match status" value="2"/>
</dbReference>
<dbReference type="GO" id="GO:0016887">
    <property type="term" value="F:ATP hydrolysis activity"/>
    <property type="evidence" value="ECO:0007669"/>
    <property type="project" value="InterPro"/>
</dbReference>
<dbReference type="CDD" id="cd03216">
    <property type="entry name" value="ABC_Carb_Monos_I"/>
    <property type="match status" value="1"/>
</dbReference>
<dbReference type="Gene3D" id="3.40.50.300">
    <property type="entry name" value="P-loop containing nucleotide triphosphate hydrolases"/>
    <property type="match status" value="2"/>
</dbReference>
<protein>
    <recommendedName>
        <fullName evidence="9">ABC transporter domain-containing protein</fullName>
    </recommendedName>
</protein>
<feature type="non-terminal residue" evidence="10">
    <location>
        <position position="1"/>
    </location>
</feature>
<keyword evidence="4" id="KW-0677">Repeat</keyword>
<evidence type="ECO:0000256" key="1">
    <source>
        <dbReference type="ARBA" id="ARBA00022448"/>
    </source>
</evidence>
<gene>
    <name evidence="10" type="ORF">METZ01_LOCUS39137</name>
</gene>
<accession>A0A381RA27</accession>
<dbReference type="PROSITE" id="PS00211">
    <property type="entry name" value="ABC_TRANSPORTER_1"/>
    <property type="match status" value="1"/>
</dbReference>
<dbReference type="InterPro" id="IPR003439">
    <property type="entry name" value="ABC_transporter-like_ATP-bd"/>
</dbReference>
<dbReference type="SUPFAM" id="SSF52540">
    <property type="entry name" value="P-loop containing nucleoside triphosphate hydrolases"/>
    <property type="match status" value="2"/>
</dbReference>
<evidence type="ECO:0000256" key="7">
    <source>
        <dbReference type="ARBA" id="ARBA00022967"/>
    </source>
</evidence>
<evidence type="ECO:0000256" key="6">
    <source>
        <dbReference type="ARBA" id="ARBA00022840"/>
    </source>
</evidence>
<evidence type="ECO:0000259" key="9">
    <source>
        <dbReference type="PROSITE" id="PS50893"/>
    </source>
</evidence>
<dbReference type="GO" id="GO:0005524">
    <property type="term" value="F:ATP binding"/>
    <property type="evidence" value="ECO:0007669"/>
    <property type="project" value="UniProtKB-KW"/>
</dbReference>
<dbReference type="InterPro" id="IPR017871">
    <property type="entry name" value="ABC_transporter-like_CS"/>
</dbReference>
<evidence type="ECO:0000256" key="5">
    <source>
        <dbReference type="ARBA" id="ARBA00022741"/>
    </source>
</evidence>
<dbReference type="EMBL" id="UINC01001673">
    <property type="protein sequence ID" value="SUZ86283.1"/>
    <property type="molecule type" value="Genomic_DNA"/>
</dbReference>
<dbReference type="AlphaFoldDB" id="A0A381RA27"/>
<feature type="domain" description="ABC transporter" evidence="9">
    <location>
        <begin position="242"/>
        <end position="499"/>
    </location>
</feature>
<keyword evidence="2" id="KW-1003">Cell membrane</keyword>
<dbReference type="PANTHER" id="PTHR43790:SF3">
    <property type="entry name" value="D-ALLOSE IMPORT ATP-BINDING PROTEIN ALSA-RELATED"/>
    <property type="match status" value="1"/>
</dbReference>
<organism evidence="10">
    <name type="scientific">marine metagenome</name>
    <dbReference type="NCBI Taxonomy" id="408172"/>
    <lineage>
        <taxon>unclassified sequences</taxon>
        <taxon>metagenomes</taxon>
        <taxon>ecological metagenomes</taxon>
    </lineage>
</organism>
<proteinExistence type="predicted"/>
<evidence type="ECO:0000256" key="4">
    <source>
        <dbReference type="ARBA" id="ARBA00022737"/>
    </source>
</evidence>
<dbReference type="InterPro" id="IPR050107">
    <property type="entry name" value="ABC_carbohydrate_import_ATPase"/>
</dbReference>
<dbReference type="PANTHER" id="PTHR43790">
    <property type="entry name" value="CARBOHYDRATE TRANSPORT ATP-BINDING PROTEIN MG119-RELATED"/>
    <property type="match status" value="1"/>
</dbReference>
<name>A0A381RA27_9ZZZZ</name>
<dbReference type="PROSITE" id="PS50893">
    <property type="entry name" value="ABC_TRANSPORTER_2"/>
    <property type="match status" value="2"/>
</dbReference>
<keyword evidence="8" id="KW-0472">Membrane</keyword>
<keyword evidence="6" id="KW-0067">ATP-binding</keyword>
<feature type="domain" description="ABC transporter" evidence="9">
    <location>
        <begin position="7"/>
        <end position="243"/>
    </location>
</feature>
<evidence type="ECO:0000256" key="8">
    <source>
        <dbReference type="ARBA" id="ARBA00023136"/>
    </source>
</evidence>
<keyword evidence="1" id="KW-0813">Transport</keyword>
<evidence type="ECO:0000313" key="10">
    <source>
        <dbReference type="EMBL" id="SUZ86283.1"/>
    </source>
</evidence>
<dbReference type="CDD" id="cd03215">
    <property type="entry name" value="ABC_Carb_Monos_II"/>
    <property type="match status" value="1"/>
</dbReference>
<reference evidence="10" key="1">
    <citation type="submission" date="2018-05" db="EMBL/GenBank/DDBJ databases">
        <authorList>
            <person name="Lanie J.A."/>
            <person name="Ng W.-L."/>
            <person name="Kazmierczak K.M."/>
            <person name="Andrzejewski T.M."/>
            <person name="Davidsen T.M."/>
            <person name="Wayne K.J."/>
            <person name="Tettelin H."/>
            <person name="Glass J.I."/>
            <person name="Rusch D."/>
            <person name="Podicherti R."/>
            <person name="Tsui H.-C.T."/>
            <person name="Winkler M.E."/>
        </authorList>
    </citation>
    <scope>NUCLEOTIDE SEQUENCE</scope>
</reference>
<dbReference type="SMART" id="SM00382">
    <property type="entry name" value="AAA"/>
    <property type="match status" value="2"/>
</dbReference>